<keyword evidence="2" id="KW-1185">Reference proteome</keyword>
<organism evidence="1 2">
    <name type="scientific">Colletotrichum lupini</name>
    <dbReference type="NCBI Taxonomy" id="145971"/>
    <lineage>
        <taxon>Eukaryota</taxon>
        <taxon>Fungi</taxon>
        <taxon>Dikarya</taxon>
        <taxon>Ascomycota</taxon>
        <taxon>Pezizomycotina</taxon>
        <taxon>Sordariomycetes</taxon>
        <taxon>Hypocreomycetidae</taxon>
        <taxon>Glomerellales</taxon>
        <taxon>Glomerellaceae</taxon>
        <taxon>Colletotrichum</taxon>
        <taxon>Colletotrichum acutatum species complex</taxon>
    </lineage>
</organism>
<dbReference type="KEGG" id="clup:CLUP02_07194"/>
<proteinExistence type="predicted"/>
<dbReference type="AlphaFoldDB" id="A0A9Q8SR18"/>
<dbReference type="EMBL" id="CP019476">
    <property type="protein sequence ID" value="UQC81708.1"/>
    <property type="molecule type" value="Genomic_DNA"/>
</dbReference>
<accession>A0A9Q8SR18</accession>
<dbReference type="RefSeq" id="XP_049143332.1">
    <property type="nucleotide sequence ID" value="XM_049286189.1"/>
</dbReference>
<name>A0A9Q8SR18_9PEZI</name>
<dbReference type="GeneID" id="73341199"/>
<evidence type="ECO:0000313" key="1">
    <source>
        <dbReference type="EMBL" id="UQC81708.1"/>
    </source>
</evidence>
<evidence type="ECO:0000313" key="2">
    <source>
        <dbReference type="Proteomes" id="UP000830671"/>
    </source>
</evidence>
<dbReference type="Proteomes" id="UP000830671">
    <property type="component" value="Chromosome 4"/>
</dbReference>
<protein>
    <submittedName>
        <fullName evidence="1">Uncharacterized protein</fullName>
    </submittedName>
</protein>
<gene>
    <name evidence="1" type="ORF">CLUP02_07194</name>
</gene>
<reference evidence="1" key="1">
    <citation type="journal article" date="2021" name="Mol. Plant Microbe Interact.">
        <title>Complete Genome Sequence of the Plant-Pathogenic Fungus Colletotrichum lupini.</title>
        <authorList>
            <person name="Baroncelli R."/>
            <person name="Pensec F."/>
            <person name="Da Lio D."/>
            <person name="Boufleur T."/>
            <person name="Vicente I."/>
            <person name="Sarrocco S."/>
            <person name="Picot A."/>
            <person name="Baraldi E."/>
            <person name="Sukno S."/>
            <person name="Thon M."/>
            <person name="Le Floch G."/>
        </authorList>
    </citation>
    <scope>NUCLEOTIDE SEQUENCE</scope>
    <source>
        <strain evidence="1">IMI 504893</strain>
    </source>
</reference>
<sequence>MCADTCSFRADSGIQQNQPVGRDFLGLDLTVHRGEKDSKRYCVRVVSWWRGAGGDEKRRTATDEYCYNGCFPGWQLATMAY</sequence>